<feature type="compositionally biased region" description="Polar residues" evidence="1">
    <location>
        <begin position="37"/>
        <end position="47"/>
    </location>
</feature>
<accession>A0A0C9TW59</accession>
<keyword evidence="3" id="KW-1185">Reference proteome</keyword>
<reference evidence="2 3" key="1">
    <citation type="submission" date="2014-06" db="EMBL/GenBank/DDBJ databases">
        <title>Evolutionary Origins and Diversification of the Mycorrhizal Mutualists.</title>
        <authorList>
            <consortium name="DOE Joint Genome Institute"/>
            <consortium name="Mycorrhizal Genomics Consortium"/>
            <person name="Kohler A."/>
            <person name="Kuo A."/>
            <person name="Nagy L.G."/>
            <person name="Floudas D."/>
            <person name="Copeland A."/>
            <person name="Barry K.W."/>
            <person name="Cichocki N."/>
            <person name="Veneault-Fourrey C."/>
            <person name="LaButti K."/>
            <person name="Lindquist E.A."/>
            <person name="Lipzen A."/>
            <person name="Lundell T."/>
            <person name="Morin E."/>
            <person name="Murat C."/>
            <person name="Riley R."/>
            <person name="Ohm R."/>
            <person name="Sun H."/>
            <person name="Tunlid A."/>
            <person name="Henrissat B."/>
            <person name="Grigoriev I.V."/>
            <person name="Hibbett D.S."/>
            <person name="Martin F."/>
        </authorList>
    </citation>
    <scope>NUCLEOTIDE SEQUENCE [LARGE SCALE GENOMIC DNA]</scope>
    <source>
        <strain evidence="2 3">SS14</strain>
    </source>
</reference>
<evidence type="ECO:0000313" key="3">
    <source>
        <dbReference type="Proteomes" id="UP000054279"/>
    </source>
</evidence>
<proteinExistence type="predicted"/>
<evidence type="ECO:0000256" key="1">
    <source>
        <dbReference type="SAM" id="MobiDB-lite"/>
    </source>
</evidence>
<name>A0A0C9TW59_SPHS4</name>
<organism evidence="2 3">
    <name type="scientific">Sphaerobolus stellatus (strain SS14)</name>
    <dbReference type="NCBI Taxonomy" id="990650"/>
    <lineage>
        <taxon>Eukaryota</taxon>
        <taxon>Fungi</taxon>
        <taxon>Dikarya</taxon>
        <taxon>Basidiomycota</taxon>
        <taxon>Agaricomycotina</taxon>
        <taxon>Agaricomycetes</taxon>
        <taxon>Phallomycetidae</taxon>
        <taxon>Geastrales</taxon>
        <taxon>Sphaerobolaceae</taxon>
        <taxon>Sphaerobolus</taxon>
    </lineage>
</organism>
<gene>
    <name evidence="2" type="ORF">M422DRAFT_272958</name>
</gene>
<feature type="region of interest" description="Disordered" evidence="1">
    <location>
        <begin position="1"/>
        <end position="116"/>
    </location>
</feature>
<dbReference type="AlphaFoldDB" id="A0A0C9TW59"/>
<dbReference type="HOGENOM" id="CLU_012886_3_0_1"/>
<dbReference type="Proteomes" id="UP000054279">
    <property type="component" value="Unassembled WGS sequence"/>
</dbReference>
<protein>
    <submittedName>
        <fullName evidence="2">Unplaced genomic scaffold SPHSTscaffold_312, whole genome shotgun sequence</fullName>
    </submittedName>
</protein>
<sequence>MSTRCTRKQAEKPSAQAVGKDEPIPGLTSGELMDPPSQVSVDPQQSAKVFATEHPSELSVRVHGPQTVPVRVQSPIDSGHDLGGAPDESDSASPHEGGTENEDGSFTIKASELGKL</sequence>
<evidence type="ECO:0000313" key="2">
    <source>
        <dbReference type="EMBL" id="KIJ26044.1"/>
    </source>
</evidence>
<dbReference type="EMBL" id="KN837387">
    <property type="protein sequence ID" value="KIJ26044.1"/>
    <property type="molecule type" value="Genomic_DNA"/>
</dbReference>